<name>A0A0A9H5L0_ARUDO</name>
<protein>
    <submittedName>
        <fullName evidence="1">Uncharacterized protein</fullName>
    </submittedName>
</protein>
<organism evidence="1">
    <name type="scientific">Arundo donax</name>
    <name type="common">Giant reed</name>
    <name type="synonym">Donax arundinaceus</name>
    <dbReference type="NCBI Taxonomy" id="35708"/>
    <lineage>
        <taxon>Eukaryota</taxon>
        <taxon>Viridiplantae</taxon>
        <taxon>Streptophyta</taxon>
        <taxon>Embryophyta</taxon>
        <taxon>Tracheophyta</taxon>
        <taxon>Spermatophyta</taxon>
        <taxon>Magnoliopsida</taxon>
        <taxon>Liliopsida</taxon>
        <taxon>Poales</taxon>
        <taxon>Poaceae</taxon>
        <taxon>PACMAD clade</taxon>
        <taxon>Arundinoideae</taxon>
        <taxon>Arundineae</taxon>
        <taxon>Arundo</taxon>
    </lineage>
</organism>
<reference evidence="1" key="1">
    <citation type="submission" date="2014-09" db="EMBL/GenBank/DDBJ databases">
        <authorList>
            <person name="Magalhaes I.L.F."/>
            <person name="Oliveira U."/>
            <person name="Santos F.R."/>
            <person name="Vidigal T.H.D.A."/>
            <person name="Brescovit A.D."/>
            <person name="Santos A.J."/>
        </authorList>
    </citation>
    <scope>NUCLEOTIDE SEQUENCE</scope>
    <source>
        <tissue evidence="1">Shoot tissue taken approximately 20 cm above the soil surface</tissue>
    </source>
</reference>
<dbReference type="EMBL" id="GBRH01167790">
    <property type="protein sequence ID" value="JAE30106.1"/>
    <property type="molecule type" value="Transcribed_RNA"/>
</dbReference>
<reference evidence="1" key="2">
    <citation type="journal article" date="2015" name="Data Brief">
        <title>Shoot transcriptome of the giant reed, Arundo donax.</title>
        <authorList>
            <person name="Barrero R.A."/>
            <person name="Guerrero F.D."/>
            <person name="Moolhuijzen P."/>
            <person name="Goolsby J.A."/>
            <person name="Tidwell J."/>
            <person name="Bellgard S.E."/>
            <person name="Bellgard M.I."/>
        </authorList>
    </citation>
    <scope>NUCLEOTIDE SEQUENCE</scope>
    <source>
        <tissue evidence="1">Shoot tissue taken approximately 20 cm above the soil surface</tissue>
    </source>
</reference>
<proteinExistence type="predicted"/>
<dbReference type="AlphaFoldDB" id="A0A0A9H5L0"/>
<accession>A0A0A9H5L0</accession>
<evidence type="ECO:0000313" key="1">
    <source>
        <dbReference type="EMBL" id="JAE30106.1"/>
    </source>
</evidence>
<sequence length="24" mass="2900">MLHKKIYAIYKLKRPGFNIPRLQA</sequence>